<organism evidence="1 2">
    <name type="scientific">Pseudonocardia broussonetiae</name>
    <dbReference type="NCBI Taxonomy" id="2736640"/>
    <lineage>
        <taxon>Bacteria</taxon>
        <taxon>Bacillati</taxon>
        <taxon>Actinomycetota</taxon>
        <taxon>Actinomycetes</taxon>
        <taxon>Pseudonocardiales</taxon>
        <taxon>Pseudonocardiaceae</taxon>
        <taxon>Pseudonocardia</taxon>
    </lineage>
</organism>
<dbReference type="InterPro" id="IPR023393">
    <property type="entry name" value="START-like_dom_sf"/>
</dbReference>
<dbReference type="InterPro" id="IPR015075">
    <property type="entry name" value="AtaL"/>
</dbReference>
<protein>
    <submittedName>
        <fullName evidence="1">DUF1857 family protein</fullName>
    </submittedName>
</protein>
<name>A0A6M6JC02_9PSEU</name>
<dbReference type="Proteomes" id="UP000505377">
    <property type="component" value="Chromosome"/>
</dbReference>
<dbReference type="KEGG" id="pbro:HOP40_00325"/>
<dbReference type="RefSeq" id="WP_172153851.1">
    <property type="nucleotide sequence ID" value="NZ_CP053564.1"/>
</dbReference>
<reference evidence="1 2" key="1">
    <citation type="submission" date="2020-05" db="EMBL/GenBank/DDBJ databases">
        <authorList>
            <person name="Mo P."/>
        </authorList>
    </citation>
    <scope>NUCLEOTIDE SEQUENCE [LARGE SCALE GENOMIC DNA]</scope>
    <source>
        <strain evidence="1 2">Gen01</strain>
    </source>
</reference>
<gene>
    <name evidence="1" type="ORF">HOP40_00325</name>
</gene>
<dbReference type="SUPFAM" id="SSF55961">
    <property type="entry name" value="Bet v1-like"/>
    <property type="match status" value="1"/>
</dbReference>
<dbReference type="EMBL" id="CP053564">
    <property type="protein sequence ID" value="QJY44477.1"/>
    <property type="molecule type" value="Genomic_DNA"/>
</dbReference>
<dbReference type="AlphaFoldDB" id="A0A6M6JC02"/>
<proteinExistence type="predicted"/>
<sequence length="153" mass="16866">MIFSEFALPANPPGAVPLDRAQIWKGLEQKARDAVPYVAAITECRVIDEISDSVFDREVLLHGQRYVERVWLGEPDRVVFTRTDGPVLGTITNEVLESDGELTLRFGFALVIRPGDDLPVTEEELSVQMTAAYQAAVESTLAAVRAQVVEPAR</sequence>
<keyword evidence="2" id="KW-1185">Reference proteome</keyword>
<dbReference type="Gene3D" id="3.30.530.20">
    <property type="match status" value="1"/>
</dbReference>
<evidence type="ECO:0000313" key="1">
    <source>
        <dbReference type="EMBL" id="QJY44477.1"/>
    </source>
</evidence>
<accession>A0A6M6JC02</accession>
<dbReference type="Pfam" id="PF08982">
    <property type="entry name" value="AtaL"/>
    <property type="match status" value="1"/>
</dbReference>
<evidence type="ECO:0000313" key="2">
    <source>
        <dbReference type="Proteomes" id="UP000505377"/>
    </source>
</evidence>